<keyword evidence="3" id="KW-1185">Reference proteome</keyword>
<proteinExistence type="predicted"/>
<feature type="compositionally biased region" description="Basic residues" evidence="1">
    <location>
        <begin position="201"/>
        <end position="211"/>
    </location>
</feature>
<reference evidence="2" key="1">
    <citation type="submission" date="2022-01" db="EMBL/GenBank/DDBJ databases">
        <title>Comparative genomics reveals a dynamic genome evolution in the ectomycorrhizal milk-cap (Lactarius) mushrooms.</title>
        <authorList>
            <consortium name="DOE Joint Genome Institute"/>
            <person name="Lebreton A."/>
            <person name="Tang N."/>
            <person name="Kuo A."/>
            <person name="LaButti K."/>
            <person name="Drula E."/>
            <person name="Barry K."/>
            <person name="Clum A."/>
            <person name="Lipzen A."/>
            <person name="Mousain D."/>
            <person name="Ng V."/>
            <person name="Wang R."/>
            <person name="Wang X."/>
            <person name="Dai Y."/>
            <person name="Henrissat B."/>
            <person name="Grigoriev I.V."/>
            <person name="Guerin-Laguette A."/>
            <person name="Yu F."/>
            <person name="Martin F.M."/>
        </authorList>
    </citation>
    <scope>NUCLEOTIDE SEQUENCE</scope>
    <source>
        <strain evidence="2">QP</strain>
    </source>
</reference>
<sequence>MPRVTRSQEQSKKHSNFCVLIDKTSRNTLNKPVPTTEKTSEKPKKKATKAPHVTTKSKAKVKAKVKASSKSLPQVDDEDAASPAGVGELDDPFQLVLSARPGGFATPPQSHPPPHPPKRPEPHSHDPMTTLPPRFDDGTPSPEPARRRSRHVGDRASLLPPSSPIHLSSSPVRHTHNHDGDGGSIFPSVLRPWSPSQFRTPTRKNRKRKRTPLSQPQLQSEGEMNNDDLFAYGVVDDLDEREESVAWENAGSDKENHGGPQEIPGSDDIAGNKLPPSMPIAIERGILQPRDVSLSPARSGDSDPFGFFATERLLKARRAEKMVADTEAGPSNTRRGPRLPFGELTAAEVVPPTIASESVPLPRTPSQSPPRPASPYRRYSDSEIEDLYAPASPPHTPRSRLPHAQVTSPHDEATPVVAPDPLTPRNGDSARTFTMRRRRQKGLHSVSEHGSEIEGSSAPSSPSPVKRVHQRPPEPESQIDYEDNQGSEEEEGEGERLPKKARLRGKGGGKENAGRKGPTAEDPLEAARRVLENAPRRRPARRTTATRKSKASSNLEGVNGGHEERRQPTRGRGATRSASRRVNSQSGRL</sequence>
<evidence type="ECO:0000313" key="2">
    <source>
        <dbReference type="EMBL" id="KAH8996808.1"/>
    </source>
</evidence>
<feature type="compositionally biased region" description="Low complexity" evidence="1">
    <location>
        <begin position="157"/>
        <end position="171"/>
    </location>
</feature>
<feature type="compositionally biased region" description="Acidic residues" evidence="1">
    <location>
        <begin position="477"/>
        <end position="493"/>
    </location>
</feature>
<feature type="compositionally biased region" description="Basic and acidic residues" evidence="1">
    <location>
        <begin position="525"/>
        <end position="535"/>
    </location>
</feature>
<protein>
    <submittedName>
        <fullName evidence="2">Uncharacterized protein</fullName>
    </submittedName>
</protein>
<feature type="compositionally biased region" description="Low complexity" evidence="1">
    <location>
        <begin position="570"/>
        <end position="581"/>
    </location>
</feature>
<dbReference type="AlphaFoldDB" id="A0AAD4LM78"/>
<organism evidence="2 3">
    <name type="scientific">Lactarius akahatsu</name>
    <dbReference type="NCBI Taxonomy" id="416441"/>
    <lineage>
        <taxon>Eukaryota</taxon>
        <taxon>Fungi</taxon>
        <taxon>Dikarya</taxon>
        <taxon>Basidiomycota</taxon>
        <taxon>Agaricomycotina</taxon>
        <taxon>Agaricomycetes</taxon>
        <taxon>Russulales</taxon>
        <taxon>Russulaceae</taxon>
        <taxon>Lactarius</taxon>
    </lineage>
</organism>
<dbReference type="Proteomes" id="UP001201163">
    <property type="component" value="Unassembled WGS sequence"/>
</dbReference>
<accession>A0AAD4LM78</accession>
<comment type="caution">
    <text evidence="2">The sequence shown here is derived from an EMBL/GenBank/DDBJ whole genome shotgun (WGS) entry which is preliminary data.</text>
</comment>
<dbReference type="EMBL" id="JAKELL010000008">
    <property type="protein sequence ID" value="KAH8996808.1"/>
    <property type="molecule type" value="Genomic_DNA"/>
</dbReference>
<feature type="compositionally biased region" description="Polar residues" evidence="1">
    <location>
        <begin position="213"/>
        <end position="223"/>
    </location>
</feature>
<feature type="compositionally biased region" description="Basic residues" evidence="1">
    <location>
        <begin position="536"/>
        <end position="550"/>
    </location>
</feature>
<name>A0AAD4LM78_9AGAM</name>
<feature type="compositionally biased region" description="Basic residues" evidence="1">
    <location>
        <begin position="43"/>
        <end position="67"/>
    </location>
</feature>
<gene>
    <name evidence="2" type="ORF">EDB92DRAFT_1531360</name>
</gene>
<feature type="region of interest" description="Disordered" evidence="1">
    <location>
        <begin position="320"/>
        <end position="589"/>
    </location>
</feature>
<evidence type="ECO:0000256" key="1">
    <source>
        <dbReference type="SAM" id="MobiDB-lite"/>
    </source>
</evidence>
<feature type="region of interest" description="Disordered" evidence="1">
    <location>
        <begin position="1"/>
        <end position="306"/>
    </location>
</feature>
<evidence type="ECO:0000313" key="3">
    <source>
        <dbReference type="Proteomes" id="UP001201163"/>
    </source>
</evidence>